<proteinExistence type="predicted"/>
<keyword evidence="2" id="KW-1185">Reference proteome</keyword>
<evidence type="ECO:0000313" key="2">
    <source>
        <dbReference type="Proteomes" id="UP000187203"/>
    </source>
</evidence>
<feature type="non-terminal residue" evidence="1">
    <location>
        <position position="1"/>
    </location>
</feature>
<gene>
    <name evidence="1" type="ORF">COLO4_01069</name>
</gene>
<dbReference type="AlphaFoldDB" id="A0A1R3L311"/>
<name>A0A1R3L311_9ROSI</name>
<organism evidence="1 2">
    <name type="scientific">Corchorus olitorius</name>
    <dbReference type="NCBI Taxonomy" id="93759"/>
    <lineage>
        <taxon>Eukaryota</taxon>
        <taxon>Viridiplantae</taxon>
        <taxon>Streptophyta</taxon>
        <taxon>Embryophyta</taxon>
        <taxon>Tracheophyta</taxon>
        <taxon>Spermatophyta</taxon>
        <taxon>Magnoliopsida</taxon>
        <taxon>eudicotyledons</taxon>
        <taxon>Gunneridae</taxon>
        <taxon>Pentapetalae</taxon>
        <taxon>rosids</taxon>
        <taxon>malvids</taxon>
        <taxon>Malvales</taxon>
        <taxon>Malvaceae</taxon>
        <taxon>Grewioideae</taxon>
        <taxon>Apeibeae</taxon>
        <taxon>Corchorus</taxon>
    </lineage>
</organism>
<comment type="caution">
    <text evidence="1">The sequence shown here is derived from an EMBL/GenBank/DDBJ whole genome shotgun (WGS) entry which is preliminary data.</text>
</comment>
<sequence length="252" mass="25699">GAQCRGVVPDLDCAGAVDQVAVAGWRRRHALVRHRGAAAAGRGRAHGHGLQLLGARHTARASGRDGGGLVLHSRVLCLAGQCLAAGAAGLGLLAGRGAGDRGVAGVLGRNPARGLVAFVCSSVIPVFAAPAQHLARYFSAKAARGQKAHLLEAFLRGGRRCAEALAPYGMGALQFGGAQLFCGGAHQAIVQPLAAQLLHHARCAKARGLAMQHGLGHALGADEAALLQRVEHGAQVLAFLHMGGELAFQLQP</sequence>
<dbReference type="Proteomes" id="UP000187203">
    <property type="component" value="Unassembled WGS sequence"/>
</dbReference>
<evidence type="ECO:0000313" key="1">
    <source>
        <dbReference type="EMBL" id="OMP13732.1"/>
    </source>
</evidence>
<reference evidence="2" key="1">
    <citation type="submission" date="2013-09" db="EMBL/GenBank/DDBJ databases">
        <title>Corchorus olitorius genome sequencing.</title>
        <authorList>
            <person name="Alam M."/>
            <person name="Haque M.S."/>
            <person name="Islam M.S."/>
            <person name="Emdad E.M."/>
            <person name="Islam M.M."/>
            <person name="Ahmed B."/>
            <person name="Halim A."/>
            <person name="Hossen Q.M.M."/>
            <person name="Hossain M.Z."/>
            <person name="Ahmed R."/>
            <person name="Khan M.M."/>
            <person name="Islam R."/>
            <person name="Rashid M.M."/>
            <person name="Khan S.A."/>
            <person name="Rahman M.S."/>
            <person name="Alam M."/>
            <person name="Yahiya A.S."/>
            <person name="Khan M.S."/>
            <person name="Azam M.S."/>
            <person name="Haque T."/>
            <person name="Lashkar M.Z.H."/>
            <person name="Akhand A.I."/>
            <person name="Morshed G."/>
            <person name="Roy S."/>
            <person name="Uddin K.S."/>
            <person name="Rabeya T."/>
            <person name="Hossain A.S."/>
            <person name="Chowdhury A."/>
            <person name="Snigdha A.R."/>
            <person name="Mortoza M.S."/>
            <person name="Matin S.A."/>
            <person name="Hoque S.M.E."/>
            <person name="Islam M.K."/>
            <person name="Roy D.K."/>
            <person name="Haider R."/>
            <person name="Moosa M.M."/>
            <person name="Elias S.M."/>
            <person name="Hasan A.M."/>
            <person name="Jahan S."/>
            <person name="Shafiuddin M."/>
            <person name="Mahmood N."/>
            <person name="Shommy N.S."/>
        </authorList>
    </citation>
    <scope>NUCLEOTIDE SEQUENCE [LARGE SCALE GENOMIC DNA]</scope>
    <source>
        <strain evidence="2">cv. O-4</strain>
    </source>
</reference>
<dbReference type="EMBL" id="AWUE01003430">
    <property type="protein sequence ID" value="OMP13732.1"/>
    <property type="molecule type" value="Genomic_DNA"/>
</dbReference>
<accession>A0A1R3L311</accession>
<protein>
    <submittedName>
        <fullName evidence="1">Uncharacterized protein</fullName>
    </submittedName>
</protein>